<dbReference type="InterPro" id="IPR036291">
    <property type="entry name" value="NAD(P)-bd_dom_sf"/>
</dbReference>
<evidence type="ECO:0000256" key="1">
    <source>
        <dbReference type="ARBA" id="ARBA00006484"/>
    </source>
</evidence>
<dbReference type="Proteomes" id="UP001379945">
    <property type="component" value="Unassembled WGS sequence"/>
</dbReference>
<dbReference type="RefSeq" id="WP_341399849.1">
    <property type="nucleotide sequence ID" value="NZ_JBBUTI010000009.1"/>
</dbReference>
<evidence type="ECO:0000256" key="3">
    <source>
        <dbReference type="RuleBase" id="RU000363"/>
    </source>
</evidence>
<dbReference type="Gene3D" id="3.40.50.720">
    <property type="entry name" value="NAD(P)-binding Rossmann-like Domain"/>
    <property type="match status" value="1"/>
</dbReference>
<evidence type="ECO:0000256" key="2">
    <source>
        <dbReference type="ARBA" id="ARBA00023002"/>
    </source>
</evidence>
<accession>A0ABU9C6U6</accession>
<keyword evidence="6" id="KW-1185">Reference proteome</keyword>
<organism evidence="5 6">
    <name type="scientific">Ideonella margarita</name>
    <dbReference type="NCBI Taxonomy" id="2984191"/>
    <lineage>
        <taxon>Bacteria</taxon>
        <taxon>Pseudomonadati</taxon>
        <taxon>Pseudomonadota</taxon>
        <taxon>Betaproteobacteria</taxon>
        <taxon>Burkholderiales</taxon>
        <taxon>Sphaerotilaceae</taxon>
        <taxon>Ideonella</taxon>
    </lineage>
</organism>
<protein>
    <submittedName>
        <fullName evidence="5">SDR family NAD(P)-dependent oxidoreductase</fullName>
    </submittedName>
</protein>
<evidence type="ECO:0000313" key="6">
    <source>
        <dbReference type="Proteomes" id="UP001379945"/>
    </source>
</evidence>
<evidence type="ECO:0000313" key="5">
    <source>
        <dbReference type="EMBL" id="MEK8047543.1"/>
    </source>
</evidence>
<dbReference type="InterPro" id="IPR057326">
    <property type="entry name" value="KR_dom"/>
</dbReference>
<dbReference type="InterPro" id="IPR020904">
    <property type="entry name" value="Sc_DH/Rdtase_CS"/>
</dbReference>
<proteinExistence type="inferred from homology"/>
<dbReference type="SMART" id="SM00822">
    <property type="entry name" value="PKS_KR"/>
    <property type="match status" value="1"/>
</dbReference>
<keyword evidence="2" id="KW-0560">Oxidoreductase</keyword>
<comment type="similarity">
    <text evidence="1 3">Belongs to the short-chain dehydrogenases/reductases (SDR) family.</text>
</comment>
<sequence>MSSSSTSAASSAPWALRGGVAVITGAAGGIGAALARALAAEGMHLALVDRNADSLATVAADARASGVTVSTHVLDVQDVAGCAALPAAVLAAHGRVTVLVNNAGVALGGRFDQVSAADFDWLMDINFQAPVRLTRAFLPRLSQQPAALLVQVSSIFGIVAPPGQTAYCASKFALRGFSESLRHELAEAGSGVRVTLVHPGGVRTGIAAQARVPDGAPPDEVAREQAAWNRLLVLTPEAAARRIVQGMRVREPRVLVGRDAEQATWVQRIFPVRYWALMARDIARRVGRAA</sequence>
<dbReference type="PRINTS" id="PR00081">
    <property type="entry name" value="GDHRDH"/>
</dbReference>
<name>A0ABU9C6U6_9BURK</name>
<dbReference type="SUPFAM" id="SSF51735">
    <property type="entry name" value="NAD(P)-binding Rossmann-fold domains"/>
    <property type="match status" value="1"/>
</dbReference>
<dbReference type="InterPro" id="IPR002347">
    <property type="entry name" value="SDR_fam"/>
</dbReference>
<dbReference type="PRINTS" id="PR00080">
    <property type="entry name" value="SDRFAMILY"/>
</dbReference>
<dbReference type="Pfam" id="PF00106">
    <property type="entry name" value="adh_short"/>
    <property type="match status" value="1"/>
</dbReference>
<comment type="caution">
    <text evidence="5">The sequence shown here is derived from an EMBL/GenBank/DDBJ whole genome shotgun (WGS) entry which is preliminary data.</text>
</comment>
<reference evidence="5 6" key="1">
    <citation type="submission" date="2024-04" db="EMBL/GenBank/DDBJ databases">
        <title>Novel species of the genus Ideonella isolated from streams.</title>
        <authorList>
            <person name="Lu H."/>
        </authorList>
    </citation>
    <scope>NUCLEOTIDE SEQUENCE [LARGE SCALE GENOMIC DNA]</scope>
    <source>
        <strain evidence="5 6">LYT19W</strain>
    </source>
</reference>
<dbReference type="EMBL" id="JBBUTI010000009">
    <property type="protein sequence ID" value="MEK8047543.1"/>
    <property type="molecule type" value="Genomic_DNA"/>
</dbReference>
<feature type="domain" description="Ketoreductase" evidence="4">
    <location>
        <begin position="19"/>
        <end position="205"/>
    </location>
</feature>
<gene>
    <name evidence="5" type="ORF">AACH00_14375</name>
</gene>
<evidence type="ECO:0000259" key="4">
    <source>
        <dbReference type="SMART" id="SM00822"/>
    </source>
</evidence>
<dbReference type="PROSITE" id="PS00061">
    <property type="entry name" value="ADH_SHORT"/>
    <property type="match status" value="1"/>
</dbReference>
<dbReference type="PANTHER" id="PTHR44196">
    <property type="entry name" value="DEHYDROGENASE/REDUCTASE SDR FAMILY MEMBER 7B"/>
    <property type="match status" value="1"/>
</dbReference>
<dbReference type="PANTHER" id="PTHR44196:SF1">
    <property type="entry name" value="DEHYDROGENASE_REDUCTASE SDR FAMILY MEMBER 7B"/>
    <property type="match status" value="1"/>
</dbReference>